<dbReference type="eggNOG" id="KOG2646">
    <property type="taxonomic scope" value="Eukaryota"/>
</dbReference>
<reference evidence="5 6" key="1">
    <citation type="submission" date="2011-02" db="EMBL/GenBank/DDBJ databases">
        <title>The Genome Sequence of Sphaeroforma arctica JP610.</title>
        <authorList>
            <consortium name="The Broad Institute Genome Sequencing Platform"/>
            <person name="Russ C."/>
            <person name="Cuomo C."/>
            <person name="Young S.K."/>
            <person name="Zeng Q."/>
            <person name="Gargeya S."/>
            <person name="Alvarado L."/>
            <person name="Berlin A."/>
            <person name="Chapman S.B."/>
            <person name="Chen Z."/>
            <person name="Freedman E."/>
            <person name="Gellesch M."/>
            <person name="Goldberg J."/>
            <person name="Griggs A."/>
            <person name="Gujja S."/>
            <person name="Heilman E."/>
            <person name="Heiman D."/>
            <person name="Howarth C."/>
            <person name="Mehta T."/>
            <person name="Neiman D."/>
            <person name="Pearson M."/>
            <person name="Roberts A."/>
            <person name="Saif S."/>
            <person name="Shea T."/>
            <person name="Shenoy N."/>
            <person name="Sisk P."/>
            <person name="Stolte C."/>
            <person name="Sykes S."/>
            <person name="White J."/>
            <person name="Yandava C."/>
            <person name="Burger G."/>
            <person name="Gray M.W."/>
            <person name="Holland P.W.H."/>
            <person name="King N."/>
            <person name="Lang F.B.F."/>
            <person name="Roger A.J."/>
            <person name="Ruiz-Trillo I."/>
            <person name="Haas B."/>
            <person name="Nusbaum C."/>
            <person name="Birren B."/>
        </authorList>
    </citation>
    <scope>NUCLEOTIDE SEQUENCE [LARGE SCALE GENOMIC DNA]</scope>
    <source>
        <strain evidence="5 6">JP610</strain>
    </source>
</reference>
<dbReference type="GeneID" id="25911515"/>
<evidence type="ECO:0000256" key="3">
    <source>
        <dbReference type="ARBA" id="ARBA00023274"/>
    </source>
</evidence>
<dbReference type="GO" id="GO:1990904">
    <property type="term" value="C:ribonucleoprotein complex"/>
    <property type="evidence" value="ECO:0007669"/>
    <property type="project" value="UniProtKB-KW"/>
</dbReference>
<feature type="non-terminal residue" evidence="5">
    <location>
        <position position="1"/>
    </location>
</feature>
<keyword evidence="6" id="KW-1185">Reference proteome</keyword>
<dbReference type="Pfam" id="PF03719">
    <property type="entry name" value="Ribosomal_S5_C"/>
    <property type="match status" value="1"/>
</dbReference>
<dbReference type="InterPro" id="IPR000851">
    <property type="entry name" value="Ribosomal_uS5"/>
</dbReference>
<evidence type="ECO:0000256" key="1">
    <source>
        <dbReference type="ARBA" id="ARBA00008945"/>
    </source>
</evidence>
<dbReference type="InterPro" id="IPR020568">
    <property type="entry name" value="Ribosomal_Su5_D2-typ_SF"/>
</dbReference>
<dbReference type="GO" id="GO:0005737">
    <property type="term" value="C:cytoplasm"/>
    <property type="evidence" value="ECO:0007669"/>
    <property type="project" value="UniProtKB-ARBA"/>
</dbReference>
<dbReference type="Gene3D" id="3.30.230.10">
    <property type="match status" value="1"/>
</dbReference>
<evidence type="ECO:0000313" key="5">
    <source>
        <dbReference type="EMBL" id="KNC76486.1"/>
    </source>
</evidence>
<evidence type="ECO:0000256" key="2">
    <source>
        <dbReference type="ARBA" id="ARBA00022980"/>
    </source>
</evidence>
<dbReference type="FunFam" id="3.30.230.10:FF:000002">
    <property type="entry name" value="30S ribosomal protein S5"/>
    <property type="match status" value="1"/>
</dbReference>
<gene>
    <name evidence="5" type="ORF">SARC_11011</name>
</gene>
<name>A0A0L0FJ41_9EUKA</name>
<dbReference type="AlphaFoldDB" id="A0A0L0FJ41"/>
<sequence>ALGYSTGKSYTPDLSVDKAFRRAIRKLVHVRRYNDHTITHPIYVKFKKTRLYLRPSRVGHGTVAHEIVQDLCELAGVHDISSNIVGSTIPLNIVKAFFIAISKHRTVEDIAKGRGRNIVEFKRSVEVRG</sequence>
<evidence type="ECO:0000313" key="6">
    <source>
        <dbReference type="Proteomes" id="UP000054560"/>
    </source>
</evidence>
<keyword evidence="3" id="KW-0687">Ribonucleoprotein</keyword>
<dbReference type="GO" id="GO:0003735">
    <property type="term" value="F:structural constituent of ribosome"/>
    <property type="evidence" value="ECO:0007669"/>
    <property type="project" value="InterPro"/>
</dbReference>
<feature type="domain" description="Small ribosomal subunit protein uS5 C-terminal" evidence="4">
    <location>
        <begin position="45"/>
        <end position="114"/>
    </location>
</feature>
<dbReference type="GO" id="GO:0003723">
    <property type="term" value="F:RNA binding"/>
    <property type="evidence" value="ECO:0007669"/>
    <property type="project" value="InterPro"/>
</dbReference>
<dbReference type="GO" id="GO:0006412">
    <property type="term" value="P:translation"/>
    <property type="evidence" value="ECO:0007669"/>
    <property type="project" value="InterPro"/>
</dbReference>
<dbReference type="EMBL" id="KQ243084">
    <property type="protein sequence ID" value="KNC76486.1"/>
    <property type="molecule type" value="Genomic_DNA"/>
</dbReference>
<dbReference type="Proteomes" id="UP000054560">
    <property type="component" value="Unassembled WGS sequence"/>
</dbReference>
<dbReference type="RefSeq" id="XP_014150388.1">
    <property type="nucleotide sequence ID" value="XM_014294913.1"/>
</dbReference>
<dbReference type="GO" id="GO:0005840">
    <property type="term" value="C:ribosome"/>
    <property type="evidence" value="ECO:0007669"/>
    <property type="project" value="UniProtKB-KW"/>
</dbReference>
<dbReference type="STRING" id="667725.A0A0L0FJ41"/>
<organism evidence="5 6">
    <name type="scientific">Sphaeroforma arctica JP610</name>
    <dbReference type="NCBI Taxonomy" id="667725"/>
    <lineage>
        <taxon>Eukaryota</taxon>
        <taxon>Ichthyosporea</taxon>
        <taxon>Ichthyophonida</taxon>
        <taxon>Sphaeroforma</taxon>
    </lineage>
</organism>
<comment type="similarity">
    <text evidence="1">Belongs to the universal ribosomal protein uS5 family.</text>
</comment>
<dbReference type="InterPro" id="IPR005324">
    <property type="entry name" value="Ribosomal_uS5_C"/>
</dbReference>
<dbReference type="PANTHER" id="PTHR48277">
    <property type="entry name" value="MITOCHONDRIAL RIBOSOMAL PROTEIN S5"/>
    <property type="match status" value="1"/>
</dbReference>
<keyword evidence="2" id="KW-0689">Ribosomal protein</keyword>
<dbReference type="SUPFAM" id="SSF54211">
    <property type="entry name" value="Ribosomal protein S5 domain 2-like"/>
    <property type="match status" value="1"/>
</dbReference>
<dbReference type="OrthoDB" id="309483at2759"/>
<protein>
    <recommendedName>
        <fullName evidence="4">Small ribosomal subunit protein uS5 C-terminal domain-containing protein</fullName>
    </recommendedName>
</protein>
<evidence type="ECO:0000259" key="4">
    <source>
        <dbReference type="Pfam" id="PF03719"/>
    </source>
</evidence>
<accession>A0A0L0FJ41</accession>
<dbReference type="PANTHER" id="PTHR48277:SF1">
    <property type="entry name" value="MITOCHONDRIAL RIBOSOMAL PROTEIN S5"/>
    <property type="match status" value="1"/>
</dbReference>
<dbReference type="InterPro" id="IPR014721">
    <property type="entry name" value="Ribsml_uS5_D2-typ_fold_subgr"/>
</dbReference>
<proteinExistence type="inferred from homology"/>